<keyword evidence="8" id="KW-0460">Magnesium</keyword>
<comment type="subcellular location">
    <subcellularLocation>
        <location evidence="2">Cell envelope</location>
    </subcellularLocation>
</comment>
<feature type="binding site" evidence="8">
    <location>
        <position position="64"/>
    </location>
    <ligand>
        <name>Ni(2+)</name>
        <dbReference type="ChEBI" id="CHEBI:49786"/>
    </ligand>
</feature>
<sequence>MSEIIKLNPITRISGFLEIDVTVDDHKVTNAETVGLMFRGFEKMLNGRDPLDAIYFTERICGICSTAHGLASTLALESALGVVPSEQGRYLRDFMHGCEFLQNHLRHFYQYTLPDYVKLPDEYPLFQTAHTDFRLPKEKNDLLVAHYFESLEFSRNAHQMLATFGGKAPHNHGIFVGGITFQANADNITSLKSILLGIRRFIEEKMIPDVAIIAQYYNDYYHIGKGYGNLMTYGCFNNYQELGTLYVDPSTYRDGQITALHKDRISEEIDYSWYTDQVDAYTPLETVPVNDRNKQGAYSWIKSSKYENRSYEVGPLARQWLSGEYQNGISTMDRTIARVLEARKIGEIMDTLLDHFIPGAFTQSQYQIPETAVGAGLTDTTRGSLGHWIKIDGKVISFYQVITPSVWNLSSRSNEGLRGTAEQALMDTYIEDEQNPVELGRIIRSFDPCVSCATHVFYKDSKSKFILVSP</sequence>
<evidence type="ECO:0000256" key="7">
    <source>
        <dbReference type="ARBA" id="ARBA00023002"/>
    </source>
</evidence>
<feature type="binding site" evidence="8">
    <location>
        <position position="42"/>
    </location>
    <ligand>
        <name>Mg(2+)</name>
        <dbReference type="ChEBI" id="CHEBI:18420"/>
    </ligand>
</feature>
<feature type="binding site" evidence="8">
    <location>
        <position position="455"/>
    </location>
    <ligand>
        <name>Mg(2+)</name>
        <dbReference type="ChEBI" id="CHEBI:18420"/>
    </ligand>
</feature>
<feature type="binding site" evidence="8">
    <location>
        <position position="61"/>
    </location>
    <ligand>
        <name>Ni(2+)</name>
        <dbReference type="ChEBI" id="CHEBI:49786"/>
    </ligand>
</feature>
<dbReference type="EMBL" id="JAGSND010000022">
    <property type="protein sequence ID" value="MBR0600200.1"/>
    <property type="molecule type" value="Genomic_DNA"/>
</dbReference>
<evidence type="ECO:0000256" key="4">
    <source>
        <dbReference type="ARBA" id="ARBA00011771"/>
    </source>
</evidence>
<dbReference type="PROSITE" id="PS00507">
    <property type="entry name" value="NI_HGENASE_L_1"/>
    <property type="match status" value="1"/>
</dbReference>
<evidence type="ECO:0000256" key="9">
    <source>
        <dbReference type="RuleBase" id="RU003896"/>
    </source>
</evidence>
<dbReference type="InterPro" id="IPR018194">
    <property type="entry name" value="Ni-dep_hyd_lsu_Ni_BS"/>
</dbReference>
<organism evidence="10 11">
    <name type="scientific">Sinanaerobacter chloroacetimidivorans</name>
    <dbReference type="NCBI Taxonomy" id="2818044"/>
    <lineage>
        <taxon>Bacteria</taxon>
        <taxon>Bacillati</taxon>
        <taxon>Bacillota</taxon>
        <taxon>Clostridia</taxon>
        <taxon>Peptostreptococcales</taxon>
        <taxon>Anaerovoracaceae</taxon>
        <taxon>Sinanaerobacter</taxon>
    </lineage>
</organism>
<protein>
    <submittedName>
        <fullName evidence="10">Nickel-dependent hydrogenase large subunit</fullName>
    </submittedName>
</protein>
<dbReference type="Pfam" id="PF00374">
    <property type="entry name" value="NiFeSe_Hases"/>
    <property type="match status" value="3"/>
</dbReference>
<evidence type="ECO:0000313" key="10">
    <source>
        <dbReference type="EMBL" id="MBR0600200.1"/>
    </source>
</evidence>
<comment type="subunit">
    <text evidence="4">Heterodimer of a large and a small subunit.</text>
</comment>
<keyword evidence="5 8" id="KW-0533">Nickel</keyword>
<comment type="similarity">
    <text evidence="3 9">Belongs to the [NiFe]/[NiFeSe] hydrogenase large subunit family.</text>
</comment>
<accession>A0A8J7W799</accession>
<dbReference type="Proteomes" id="UP000675664">
    <property type="component" value="Unassembled WGS sequence"/>
</dbReference>
<reference evidence="10" key="2">
    <citation type="submission" date="2021-04" db="EMBL/GenBank/DDBJ databases">
        <authorList>
            <person name="Liu J."/>
        </authorList>
    </citation>
    <scope>NUCLEOTIDE SEQUENCE</scope>
    <source>
        <strain evidence="10">BAD-6</strain>
    </source>
</reference>
<dbReference type="PROSITE" id="PS00508">
    <property type="entry name" value="NI_HGENASE_L_2"/>
    <property type="match status" value="1"/>
</dbReference>
<evidence type="ECO:0000256" key="6">
    <source>
        <dbReference type="ARBA" id="ARBA00022723"/>
    </source>
</evidence>
<proteinExistence type="inferred from homology"/>
<feature type="binding site" evidence="8">
    <location>
        <position position="449"/>
    </location>
    <ligand>
        <name>Ni(2+)</name>
        <dbReference type="ChEBI" id="CHEBI:49786"/>
    </ligand>
</feature>
<evidence type="ECO:0000256" key="1">
    <source>
        <dbReference type="ARBA" id="ARBA00001967"/>
    </source>
</evidence>
<dbReference type="SUPFAM" id="SSF56762">
    <property type="entry name" value="HydB/Nqo4-like"/>
    <property type="match status" value="1"/>
</dbReference>
<dbReference type="AlphaFoldDB" id="A0A8J7W799"/>
<evidence type="ECO:0000313" key="11">
    <source>
        <dbReference type="Proteomes" id="UP000675664"/>
    </source>
</evidence>
<comment type="caution">
    <text evidence="10">The sequence shown here is derived from an EMBL/GenBank/DDBJ whole genome shotgun (WGS) entry which is preliminary data.</text>
</comment>
<dbReference type="GO" id="GO:0030313">
    <property type="term" value="C:cell envelope"/>
    <property type="evidence" value="ECO:0007669"/>
    <property type="project" value="UniProtKB-SubCell"/>
</dbReference>
<keyword evidence="6 8" id="KW-0479">Metal-binding</keyword>
<dbReference type="InterPro" id="IPR029014">
    <property type="entry name" value="NiFe-Hase_large"/>
</dbReference>
<dbReference type="RefSeq" id="WP_227020314.1">
    <property type="nucleotide sequence ID" value="NZ_JAGSND010000022.1"/>
</dbReference>
<reference evidence="10" key="1">
    <citation type="submission" date="2021-04" db="EMBL/GenBank/DDBJ databases">
        <title>Sinoanaerobacter chloroacetimidivorans sp. nov., an obligate anaerobic bacterium isolated from anaerobic sludge.</title>
        <authorList>
            <person name="Bao Y."/>
        </authorList>
    </citation>
    <scope>NUCLEOTIDE SEQUENCE</scope>
    <source>
        <strain evidence="10">BAD-6</strain>
    </source>
</reference>
<evidence type="ECO:0000256" key="3">
    <source>
        <dbReference type="ARBA" id="ARBA00009292"/>
    </source>
</evidence>
<dbReference type="InterPro" id="IPR001501">
    <property type="entry name" value="Ni-dep_hyd_lsu"/>
</dbReference>
<dbReference type="PANTHER" id="PTHR42958">
    <property type="entry name" value="HYDROGENASE-2 LARGE CHAIN"/>
    <property type="match status" value="1"/>
</dbReference>
<dbReference type="GO" id="GO:0008901">
    <property type="term" value="F:ferredoxin hydrogenase activity"/>
    <property type="evidence" value="ECO:0007669"/>
    <property type="project" value="InterPro"/>
</dbReference>
<dbReference type="PANTHER" id="PTHR42958:SF2">
    <property type="entry name" value="UPTAKE HYDROGENASE LARGE SUBUNIT"/>
    <property type="match status" value="1"/>
</dbReference>
<dbReference type="Gene3D" id="1.10.645.10">
    <property type="entry name" value="Cytochrome-c3 Hydrogenase, chain B"/>
    <property type="match status" value="1"/>
</dbReference>
<evidence type="ECO:0000256" key="5">
    <source>
        <dbReference type="ARBA" id="ARBA00022596"/>
    </source>
</evidence>
<feature type="binding site" evidence="8">
    <location>
        <position position="401"/>
    </location>
    <ligand>
        <name>Mg(2+)</name>
        <dbReference type="ChEBI" id="CHEBI:18420"/>
    </ligand>
</feature>
<keyword evidence="8" id="KW-0408">Iron</keyword>
<evidence type="ECO:0000256" key="2">
    <source>
        <dbReference type="ARBA" id="ARBA00004196"/>
    </source>
</evidence>
<dbReference type="InterPro" id="IPR050867">
    <property type="entry name" value="NiFe/NiFeSe_hydrgnase_LSU"/>
</dbReference>
<comment type="cofactor">
    <cofactor evidence="1 8">
        <name>Ni(2+)</name>
        <dbReference type="ChEBI" id="CHEBI:49786"/>
    </cofactor>
</comment>
<dbReference type="GO" id="GO:0016151">
    <property type="term" value="F:nickel cation binding"/>
    <property type="evidence" value="ECO:0007669"/>
    <property type="project" value="InterPro"/>
</dbReference>
<gene>
    <name evidence="10" type="ORF">KCX82_20145</name>
</gene>
<keyword evidence="7 9" id="KW-0560">Oxidoreductase</keyword>
<comment type="cofactor">
    <cofactor evidence="8">
        <name>Fe cation</name>
        <dbReference type="ChEBI" id="CHEBI:24875"/>
    </cofactor>
</comment>
<feature type="binding site" evidence="8">
    <location>
        <position position="452"/>
    </location>
    <ligand>
        <name>Fe cation</name>
        <dbReference type="ChEBI" id="CHEBI:24875"/>
    </ligand>
</feature>
<feature type="binding site" evidence="8">
    <location>
        <position position="64"/>
    </location>
    <ligand>
        <name>Fe cation</name>
        <dbReference type="ChEBI" id="CHEBI:24875"/>
    </ligand>
</feature>
<keyword evidence="11" id="KW-1185">Reference proteome</keyword>
<name>A0A8J7W799_9FIRM</name>
<evidence type="ECO:0000256" key="8">
    <source>
        <dbReference type="PIRSR" id="PIRSR601501-1"/>
    </source>
</evidence>